<dbReference type="NCBIfam" id="TIGR00527">
    <property type="entry name" value="gcvH"/>
    <property type="match status" value="1"/>
</dbReference>
<evidence type="ECO:0000256" key="1">
    <source>
        <dbReference type="ARBA" id="ARBA00009249"/>
    </source>
</evidence>
<dbReference type="STRING" id="1348774.AB433_09605"/>
<evidence type="ECO:0000256" key="3">
    <source>
        <dbReference type="HAMAP-Rule" id="MF_00272"/>
    </source>
</evidence>
<dbReference type="HAMAP" id="MF_00272">
    <property type="entry name" value="GcvH"/>
    <property type="match status" value="1"/>
</dbReference>
<dbReference type="NCBIfam" id="NF002270">
    <property type="entry name" value="PRK01202.1"/>
    <property type="match status" value="1"/>
</dbReference>
<keyword evidence="5" id="KW-1185">Reference proteome</keyword>
<comment type="similarity">
    <text evidence="1 3">Belongs to the GcvH family.</text>
</comment>
<dbReference type="GO" id="GO:0009249">
    <property type="term" value="P:protein lipoylation"/>
    <property type="evidence" value="ECO:0007669"/>
    <property type="project" value="TreeGrafter"/>
</dbReference>
<keyword evidence="2 3" id="KW-0450">Lipoyl</keyword>
<comment type="function">
    <text evidence="3">The glycine cleavage system catalyzes the degradation of glycine. The H protein shuttles the methylamine group of glycine from the P protein to the T protein.</text>
</comment>
<dbReference type="InterPro" id="IPR033753">
    <property type="entry name" value="GCV_H/Fam206"/>
</dbReference>
<dbReference type="KEGG" id="cna:AB433_09605"/>
<dbReference type="GO" id="GO:0019464">
    <property type="term" value="P:glycine decarboxylation via glycine cleavage system"/>
    <property type="evidence" value="ECO:0007669"/>
    <property type="project" value="UniProtKB-UniRule"/>
</dbReference>
<dbReference type="PATRIC" id="fig|1348774.3.peg.2014"/>
<protein>
    <recommendedName>
        <fullName evidence="3">Glycine cleavage system H protein</fullName>
    </recommendedName>
</protein>
<dbReference type="OrthoDB" id="9796712at2"/>
<feature type="modified residue" description="N6-lipoyllysine" evidence="3">
    <location>
        <position position="59"/>
    </location>
</feature>
<dbReference type="InterPro" id="IPR002930">
    <property type="entry name" value="GCV_H"/>
</dbReference>
<dbReference type="Pfam" id="PF01597">
    <property type="entry name" value="GCV_H"/>
    <property type="match status" value="1"/>
</dbReference>
<organism evidence="4 5">
    <name type="scientific">Croceicoccus naphthovorans</name>
    <dbReference type="NCBI Taxonomy" id="1348774"/>
    <lineage>
        <taxon>Bacteria</taxon>
        <taxon>Pseudomonadati</taxon>
        <taxon>Pseudomonadota</taxon>
        <taxon>Alphaproteobacteria</taxon>
        <taxon>Sphingomonadales</taxon>
        <taxon>Erythrobacteraceae</taxon>
        <taxon>Croceicoccus</taxon>
    </lineage>
</organism>
<comment type="cofactor">
    <cofactor evidence="3">
        <name>(R)-lipoate</name>
        <dbReference type="ChEBI" id="CHEBI:83088"/>
    </cofactor>
    <text evidence="3">Binds 1 lipoyl cofactor covalently.</text>
</comment>
<evidence type="ECO:0000313" key="5">
    <source>
        <dbReference type="Proteomes" id="UP000035287"/>
    </source>
</evidence>
<dbReference type="InterPro" id="IPR011053">
    <property type="entry name" value="Single_hybrid_motif"/>
</dbReference>
<proteinExistence type="inferred from homology"/>
<dbReference type="GO" id="GO:0005829">
    <property type="term" value="C:cytosol"/>
    <property type="evidence" value="ECO:0007669"/>
    <property type="project" value="TreeGrafter"/>
</dbReference>
<evidence type="ECO:0000256" key="2">
    <source>
        <dbReference type="ARBA" id="ARBA00022823"/>
    </source>
</evidence>
<reference evidence="4 5" key="1">
    <citation type="submission" date="2015-06" db="EMBL/GenBank/DDBJ databases">
        <authorList>
            <person name="Zeng Y."/>
            <person name="Huang Y."/>
        </authorList>
    </citation>
    <scope>NUCLEOTIDE SEQUENCE [LARGE SCALE GENOMIC DNA]</scope>
    <source>
        <strain evidence="4 5">PQ-2</strain>
    </source>
</reference>
<dbReference type="AlphaFoldDB" id="A0A0G3XHT2"/>
<dbReference type="InterPro" id="IPR017453">
    <property type="entry name" value="GCV_H_sub"/>
</dbReference>
<dbReference type="GO" id="GO:0005960">
    <property type="term" value="C:glycine cleavage complex"/>
    <property type="evidence" value="ECO:0007669"/>
    <property type="project" value="InterPro"/>
</dbReference>
<evidence type="ECO:0000313" key="4">
    <source>
        <dbReference type="EMBL" id="AKM10171.1"/>
    </source>
</evidence>
<dbReference type="InterPro" id="IPR000089">
    <property type="entry name" value="Biotin_lipoyl"/>
</dbReference>
<dbReference type="EMBL" id="CP011770">
    <property type="protein sequence ID" value="AKM10171.1"/>
    <property type="molecule type" value="Genomic_DNA"/>
</dbReference>
<sequence length="123" mass="13118">MTTYFTKDHEWISVDGPLGTVGITDYAQEQLGDITFVELPGEGDSIAKGDSVSVVDSVKAASDVYTPVSGEVREANAALADEPELVNSKPEGEGWLFKVLLSDAAELDGLMDEAAYKAYVESL</sequence>
<dbReference type="PANTHER" id="PTHR11715">
    <property type="entry name" value="GLYCINE CLEAVAGE SYSTEM H PROTEIN"/>
    <property type="match status" value="1"/>
</dbReference>
<dbReference type="CDD" id="cd06848">
    <property type="entry name" value="GCS_H"/>
    <property type="match status" value="1"/>
</dbReference>
<dbReference type="Proteomes" id="UP000035287">
    <property type="component" value="Chromosome"/>
</dbReference>
<dbReference type="PANTHER" id="PTHR11715:SF3">
    <property type="entry name" value="GLYCINE CLEAVAGE SYSTEM H PROTEIN-RELATED"/>
    <property type="match status" value="1"/>
</dbReference>
<dbReference type="SUPFAM" id="SSF51230">
    <property type="entry name" value="Single hybrid motif"/>
    <property type="match status" value="1"/>
</dbReference>
<dbReference type="RefSeq" id="WP_047820844.1">
    <property type="nucleotide sequence ID" value="NZ_CP011770.1"/>
</dbReference>
<gene>
    <name evidence="3" type="primary">gcvH</name>
    <name evidence="4" type="ORF">AB433_09605</name>
</gene>
<comment type="subunit">
    <text evidence="3">The glycine cleavage system is composed of four proteins: P, T, L and H.</text>
</comment>
<dbReference type="PROSITE" id="PS50968">
    <property type="entry name" value="BIOTINYL_LIPOYL"/>
    <property type="match status" value="1"/>
</dbReference>
<accession>A0A0G3XHT2</accession>
<dbReference type="Gene3D" id="2.40.50.100">
    <property type="match status" value="1"/>
</dbReference>
<name>A0A0G3XHT2_9SPHN</name>